<dbReference type="Pfam" id="PF14035">
    <property type="entry name" value="YlzJ"/>
    <property type="match status" value="1"/>
</dbReference>
<dbReference type="InterPro" id="IPR025619">
    <property type="entry name" value="YlzJ"/>
</dbReference>
<gene>
    <name evidence="1" type="ORF">EYB31_16735</name>
</gene>
<dbReference type="RefSeq" id="WP_131014519.1">
    <property type="nucleotide sequence ID" value="NZ_SIRE01000011.1"/>
</dbReference>
<dbReference type="Proteomes" id="UP000293142">
    <property type="component" value="Unassembled WGS sequence"/>
</dbReference>
<accession>A0A4Q9DRK8</accession>
<dbReference type="OrthoDB" id="1683573at2"/>
<sequence length="77" mass="8912">MIYYSTMPLEVVMEGFEQREQPKYFDITLNGIQMQVQAINERQASIVRIISANPQDYLNPNYAPGKLIEFQPVFNLG</sequence>
<protein>
    <submittedName>
        <fullName evidence="1">Uncharacterized protein</fullName>
    </submittedName>
</protein>
<evidence type="ECO:0000313" key="2">
    <source>
        <dbReference type="Proteomes" id="UP000293142"/>
    </source>
</evidence>
<evidence type="ECO:0000313" key="1">
    <source>
        <dbReference type="EMBL" id="TBL77787.1"/>
    </source>
</evidence>
<name>A0A4Q9DRK8_9BACL</name>
<dbReference type="EMBL" id="SIRE01000011">
    <property type="protein sequence ID" value="TBL77787.1"/>
    <property type="molecule type" value="Genomic_DNA"/>
</dbReference>
<keyword evidence="2" id="KW-1185">Reference proteome</keyword>
<reference evidence="1 2" key="1">
    <citation type="submission" date="2019-02" db="EMBL/GenBank/DDBJ databases">
        <title>Paenibacillus sp. nov., isolated from surface-sterilized tissue of Thalictrum simplex L.</title>
        <authorList>
            <person name="Tuo L."/>
        </authorList>
    </citation>
    <scope>NUCLEOTIDE SEQUENCE [LARGE SCALE GENOMIC DNA]</scope>
    <source>
        <strain evidence="1 2">N2SHLJ1</strain>
    </source>
</reference>
<dbReference type="AlphaFoldDB" id="A0A4Q9DRK8"/>
<organism evidence="1 2">
    <name type="scientific">Paenibacillus thalictri</name>
    <dbReference type="NCBI Taxonomy" id="2527873"/>
    <lineage>
        <taxon>Bacteria</taxon>
        <taxon>Bacillati</taxon>
        <taxon>Bacillota</taxon>
        <taxon>Bacilli</taxon>
        <taxon>Bacillales</taxon>
        <taxon>Paenibacillaceae</taxon>
        <taxon>Paenibacillus</taxon>
    </lineage>
</organism>
<proteinExistence type="predicted"/>
<comment type="caution">
    <text evidence="1">The sequence shown here is derived from an EMBL/GenBank/DDBJ whole genome shotgun (WGS) entry which is preliminary data.</text>
</comment>